<protein>
    <submittedName>
        <fullName evidence="1">Uncharacterized protein</fullName>
    </submittedName>
</protein>
<accession>A0A1W1VJA4</accession>
<evidence type="ECO:0000313" key="1">
    <source>
        <dbReference type="EMBL" id="SMB93310.1"/>
    </source>
</evidence>
<organism evidence="1 2">
    <name type="scientific">Deinococcus hopiensis KR-140</name>
    <dbReference type="NCBI Taxonomy" id="695939"/>
    <lineage>
        <taxon>Bacteria</taxon>
        <taxon>Thermotogati</taxon>
        <taxon>Deinococcota</taxon>
        <taxon>Deinococci</taxon>
        <taxon>Deinococcales</taxon>
        <taxon>Deinococcaceae</taxon>
        <taxon>Deinococcus</taxon>
    </lineage>
</organism>
<sequence>MDSAKIRNPDTLNAANITTTGTQIFGVRPGDNKLFTDFNLIESVEYNRDEQKRTFKGNRKGLRKTYKEVIDESTFSLTFQTAGAGDVAIREWHVGKRAISTPATTANFTNNKAYVVGDLVTANSRVFRVTTAGTAGASAPTWSTTKGATVVSNTVVFTDMGTSTENSVLAFSNDSVITQGAFILVASTEESDNTISIVRAFPNGSIQGNGEPQVQEFDGLQFLMTAGANTGWTPPTSIGDFTTAKPDGVIYVVPAWRTEEIVNALAVSLSNFIGV</sequence>
<dbReference type="OrthoDB" id="67469at2"/>
<dbReference type="RefSeq" id="WP_084049300.1">
    <property type="nucleotide sequence ID" value="NZ_FWWU01000009.1"/>
</dbReference>
<evidence type="ECO:0000313" key="2">
    <source>
        <dbReference type="Proteomes" id="UP000192582"/>
    </source>
</evidence>
<dbReference type="Proteomes" id="UP000192582">
    <property type="component" value="Unassembled WGS sequence"/>
</dbReference>
<dbReference type="AlphaFoldDB" id="A0A1W1VJA4"/>
<gene>
    <name evidence="1" type="ORF">SAMN00790413_01929</name>
</gene>
<reference evidence="1 2" key="1">
    <citation type="submission" date="2017-04" db="EMBL/GenBank/DDBJ databases">
        <authorList>
            <person name="Afonso C.L."/>
            <person name="Miller P.J."/>
            <person name="Scott M.A."/>
            <person name="Spackman E."/>
            <person name="Goraichik I."/>
            <person name="Dimitrov K.M."/>
            <person name="Suarez D.L."/>
            <person name="Swayne D.E."/>
        </authorList>
    </citation>
    <scope>NUCLEOTIDE SEQUENCE [LARGE SCALE GENOMIC DNA]</scope>
    <source>
        <strain evidence="1 2">KR-140</strain>
    </source>
</reference>
<proteinExistence type="predicted"/>
<dbReference type="EMBL" id="FWWU01000009">
    <property type="protein sequence ID" value="SMB93310.1"/>
    <property type="molecule type" value="Genomic_DNA"/>
</dbReference>
<name>A0A1W1VJA4_9DEIO</name>
<keyword evidence="2" id="KW-1185">Reference proteome</keyword>
<dbReference type="STRING" id="695939.SAMN00790413_01929"/>